<dbReference type="eggNOG" id="COG0086">
    <property type="taxonomic scope" value="Bacteria"/>
</dbReference>
<evidence type="ECO:0000256" key="1">
    <source>
        <dbReference type="SAM" id="SignalP"/>
    </source>
</evidence>
<dbReference type="STRING" id="313595.P700755_000268"/>
<gene>
    <name evidence="2" type="ordered locus">P700755_000268</name>
</gene>
<keyword evidence="1" id="KW-0732">Signal</keyword>
<dbReference type="KEGG" id="ptq:P700755_000268"/>
<sequence length="391" mass="44942">MTQINPQKLKIMLAKITLIIALMSSLFCLQLQAQDRDFSAFSEEETIGLKQLLNRVETEEKSFLKTKVKDLNTRLEEGNLSPDEAQDLKILAAEQTAKTIADAQNLVFDWASFQKEKYGEVEIDQFGDYDSYLLVINEMGLNPSKFNFDFNFFKNSPKEKNKRKPLNERDLPYSPRTLSELFISISFNNAVLDGGSIDNTSFKFGGSRSFEIGYEWSTRLFKESNFLRINYGVSFQFNGLKPKNNTIFVANGEQTVLEPFEFDLEKAKFRMDNLILPVHLQFGNSKTTVLDNGNKRFTDQDFKVGLGGFVGINLLNTQKLKFDDGRRDEKLKQRDDFNTNNLLYGLSAFVGWETVAIFAQYNLNPIFTNNVTDLNNFQIGVRLLMDRRHQN</sequence>
<proteinExistence type="predicted"/>
<dbReference type="EMBL" id="CP003879">
    <property type="protein sequence ID" value="AFU67311.1"/>
    <property type="molecule type" value="Genomic_DNA"/>
</dbReference>
<evidence type="ECO:0000313" key="3">
    <source>
        <dbReference type="Proteomes" id="UP000008514"/>
    </source>
</evidence>
<evidence type="ECO:0008006" key="4">
    <source>
        <dbReference type="Google" id="ProtNLM"/>
    </source>
</evidence>
<keyword evidence="3" id="KW-1185">Reference proteome</keyword>
<dbReference type="Proteomes" id="UP000008514">
    <property type="component" value="Chromosome"/>
</dbReference>
<accession>K4IDW8</accession>
<feature type="chain" id="PRO_5003877638" description="Outer membrane protein beta-barrel domain-containing protein" evidence="1">
    <location>
        <begin position="34"/>
        <end position="391"/>
    </location>
</feature>
<protein>
    <recommendedName>
        <fullName evidence="4">Outer membrane protein beta-barrel domain-containing protein</fullName>
    </recommendedName>
</protein>
<dbReference type="AlphaFoldDB" id="K4IDW8"/>
<dbReference type="HOGENOM" id="CLU_061776_0_0_10"/>
<reference evidence="2" key="1">
    <citation type="submission" date="2006-03" db="EMBL/GenBank/DDBJ databases">
        <authorList>
            <person name="Bowman J."/>
            <person name="Ferriera S."/>
            <person name="Johnson J."/>
            <person name="Kravitz S."/>
            <person name="Halpern A."/>
            <person name="Remington K."/>
            <person name="Beeson K."/>
            <person name="Tran B."/>
            <person name="Rogers Y.-H."/>
            <person name="Friedman R."/>
            <person name="Venter J.C."/>
        </authorList>
    </citation>
    <scope>NUCLEOTIDE SEQUENCE [LARGE SCALE GENOMIC DNA]</scope>
    <source>
        <strain evidence="2">ATCC 700755</strain>
    </source>
</reference>
<organism evidence="2 3">
    <name type="scientific">Psychroflexus torquis (strain ATCC 700755 / CIP 106069 / ACAM 623)</name>
    <dbReference type="NCBI Taxonomy" id="313595"/>
    <lineage>
        <taxon>Bacteria</taxon>
        <taxon>Pseudomonadati</taxon>
        <taxon>Bacteroidota</taxon>
        <taxon>Flavobacteriia</taxon>
        <taxon>Flavobacteriales</taxon>
        <taxon>Flavobacteriaceae</taxon>
        <taxon>Psychroflexus</taxon>
    </lineage>
</organism>
<evidence type="ECO:0000313" key="2">
    <source>
        <dbReference type="EMBL" id="AFU67311.1"/>
    </source>
</evidence>
<reference evidence="2" key="2">
    <citation type="submission" date="2012-09" db="EMBL/GenBank/DDBJ databases">
        <title>The complete sequence of Psychroflexus torquis an extreme psychrophile from sea-ice that is stimulated by light.</title>
        <authorList>
            <person name="Feng S."/>
            <person name="Powell S.M."/>
            <person name="Bowman J.P."/>
        </authorList>
    </citation>
    <scope>NUCLEOTIDE SEQUENCE [LARGE SCALE GENOMIC DNA]</scope>
    <source>
        <strain evidence="2">ATCC 700755</strain>
    </source>
</reference>
<name>K4IDW8_PSYTT</name>
<feature type="signal peptide" evidence="1">
    <location>
        <begin position="1"/>
        <end position="33"/>
    </location>
</feature>